<evidence type="ECO:0000313" key="2">
    <source>
        <dbReference type="EMBL" id="KAH9497499.1"/>
    </source>
</evidence>
<protein>
    <submittedName>
        <fullName evidence="2">Uncharacterized protein</fullName>
    </submittedName>
</protein>
<dbReference type="AlphaFoldDB" id="A0A922HM68"/>
<comment type="caution">
    <text evidence="2">The sequence shown here is derived from an EMBL/GenBank/DDBJ whole genome shotgun (WGS) entry which is preliminary data.</text>
</comment>
<dbReference type="Proteomes" id="UP000790347">
    <property type="component" value="Unassembled WGS sequence"/>
</dbReference>
<name>A0A922HM68_DERFA</name>
<evidence type="ECO:0000256" key="1">
    <source>
        <dbReference type="SAM" id="Phobius"/>
    </source>
</evidence>
<evidence type="ECO:0000313" key="3">
    <source>
        <dbReference type="Proteomes" id="UP000790347"/>
    </source>
</evidence>
<accession>A0A922HM68</accession>
<dbReference type="EMBL" id="ASGP02000007">
    <property type="protein sequence ID" value="KAH9497499.1"/>
    <property type="molecule type" value="Genomic_DNA"/>
</dbReference>
<reference evidence="2" key="2">
    <citation type="journal article" date="2022" name="Res Sq">
        <title>Comparative Genomics Reveals Insights into the Divergent Evolution of Astigmatic Mites and Household Pest Adaptations.</title>
        <authorList>
            <person name="Xiong Q."/>
            <person name="Wan A.T.-Y."/>
            <person name="Liu X.-Y."/>
            <person name="Fung C.S.-H."/>
            <person name="Xiao X."/>
            <person name="Malainual N."/>
            <person name="Hou J."/>
            <person name="Wang L."/>
            <person name="Wang M."/>
            <person name="Yang K."/>
            <person name="Cui Y."/>
            <person name="Leung E."/>
            <person name="Nong W."/>
            <person name="Shin S.-K."/>
            <person name="Au S."/>
            <person name="Jeong K.Y."/>
            <person name="Chew F.T."/>
            <person name="Hui J."/>
            <person name="Leung T.F."/>
            <person name="Tungtrongchitr A."/>
            <person name="Zhong N."/>
            <person name="Liu Z."/>
            <person name="Tsui S."/>
        </authorList>
    </citation>
    <scope>NUCLEOTIDE SEQUENCE</scope>
    <source>
        <strain evidence="2">Derf</strain>
        <tissue evidence="2">Whole organism</tissue>
    </source>
</reference>
<feature type="transmembrane region" description="Helical" evidence="1">
    <location>
        <begin position="20"/>
        <end position="40"/>
    </location>
</feature>
<reference evidence="2" key="1">
    <citation type="submission" date="2013-05" db="EMBL/GenBank/DDBJ databases">
        <authorList>
            <person name="Yim A.K.Y."/>
            <person name="Chan T.F."/>
            <person name="Ji K.M."/>
            <person name="Liu X.Y."/>
            <person name="Zhou J.W."/>
            <person name="Li R.Q."/>
            <person name="Yang K.Y."/>
            <person name="Li J."/>
            <person name="Li M."/>
            <person name="Law P.T.W."/>
            <person name="Wu Y.L."/>
            <person name="Cai Z.L."/>
            <person name="Qin H."/>
            <person name="Bao Y."/>
            <person name="Leung R.K.K."/>
            <person name="Ng P.K.S."/>
            <person name="Zou J."/>
            <person name="Zhong X.J."/>
            <person name="Ran P.X."/>
            <person name="Zhong N.S."/>
            <person name="Liu Z.G."/>
            <person name="Tsui S.K.W."/>
        </authorList>
    </citation>
    <scope>NUCLEOTIDE SEQUENCE</scope>
    <source>
        <strain evidence="2">Derf</strain>
        <tissue evidence="2">Whole organism</tissue>
    </source>
</reference>
<gene>
    <name evidence="2" type="ORF">DERF_013487</name>
</gene>
<keyword evidence="1" id="KW-1133">Transmembrane helix</keyword>
<keyword evidence="1" id="KW-0812">Transmembrane</keyword>
<proteinExistence type="predicted"/>
<keyword evidence="3" id="KW-1185">Reference proteome</keyword>
<keyword evidence="1" id="KW-0472">Membrane</keyword>
<organism evidence="2 3">
    <name type="scientific">Dermatophagoides farinae</name>
    <name type="common">American house dust mite</name>
    <dbReference type="NCBI Taxonomy" id="6954"/>
    <lineage>
        <taxon>Eukaryota</taxon>
        <taxon>Metazoa</taxon>
        <taxon>Ecdysozoa</taxon>
        <taxon>Arthropoda</taxon>
        <taxon>Chelicerata</taxon>
        <taxon>Arachnida</taxon>
        <taxon>Acari</taxon>
        <taxon>Acariformes</taxon>
        <taxon>Sarcoptiformes</taxon>
        <taxon>Astigmata</taxon>
        <taxon>Psoroptidia</taxon>
        <taxon>Analgoidea</taxon>
        <taxon>Pyroglyphidae</taxon>
        <taxon>Dermatophagoidinae</taxon>
        <taxon>Dermatophagoides</taxon>
    </lineage>
</organism>
<sequence length="64" mass="7615">MIFDTMNNLMITTTTIVHRLFLILLMDNAILCLLVVWMNWSVHFLVEILIGYKWQMTMTDRPAK</sequence>